<reference evidence="12" key="1">
    <citation type="submission" date="2018-05" db="EMBL/GenBank/DDBJ databases">
        <authorList>
            <person name="Li X."/>
        </authorList>
    </citation>
    <scope>NUCLEOTIDE SEQUENCE [LARGE SCALE GENOMIC DNA]</scope>
    <source>
        <strain evidence="12">HKS-05</strain>
    </source>
</reference>
<dbReference type="RefSeq" id="WP_111457127.1">
    <property type="nucleotide sequence ID" value="NZ_QFYP01000001.1"/>
</dbReference>
<dbReference type="PROSITE" id="PS51885">
    <property type="entry name" value="NEPRILYSIN"/>
    <property type="match status" value="1"/>
</dbReference>
<dbReference type="EMBL" id="QFYP01000001">
    <property type="protein sequence ID" value="RAK59834.1"/>
    <property type="molecule type" value="Genomic_DNA"/>
</dbReference>
<evidence type="ECO:0000256" key="6">
    <source>
        <dbReference type="ARBA" id="ARBA00022833"/>
    </source>
</evidence>
<keyword evidence="8" id="KW-0732">Signal</keyword>
<keyword evidence="3" id="KW-0645">Protease</keyword>
<evidence type="ECO:0000256" key="7">
    <source>
        <dbReference type="ARBA" id="ARBA00023049"/>
    </source>
</evidence>
<dbReference type="InterPro" id="IPR018497">
    <property type="entry name" value="Peptidase_M13_C"/>
</dbReference>
<evidence type="ECO:0000256" key="1">
    <source>
        <dbReference type="ARBA" id="ARBA00001947"/>
    </source>
</evidence>
<dbReference type="Gene3D" id="3.40.390.10">
    <property type="entry name" value="Collagenase (Catalytic Domain)"/>
    <property type="match status" value="1"/>
</dbReference>
<dbReference type="InterPro" id="IPR000718">
    <property type="entry name" value="Peptidase_M13"/>
</dbReference>
<dbReference type="SUPFAM" id="SSF55486">
    <property type="entry name" value="Metalloproteases ('zincins'), catalytic domain"/>
    <property type="match status" value="1"/>
</dbReference>
<dbReference type="Gene3D" id="1.10.1380.10">
    <property type="entry name" value="Neutral endopeptidase , domain2"/>
    <property type="match status" value="1"/>
</dbReference>
<feature type="domain" description="Peptidase M13 C-terminal" evidence="9">
    <location>
        <begin position="486"/>
        <end position="687"/>
    </location>
</feature>
<evidence type="ECO:0000259" key="10">
    <source>
        <dbReference type="Pfam" id="PF05649"/>
    </source>
</evidence>
<evidence type="ECO:0000256" key="5">
    <source>
        <dbReference type="ARBA" id="ARBA00022801"/>
    </source>
</evidence>
<gene>
    <name evidence="11" type="ORF">DJ021_08460</name>
</gene>
<proteinExistence type="inferred from homology"/>
<dbReference type="Proteomes" id="UP000249842">
    <property type="component" value="Unassembled WGS sequence"/>
</dbReference>
<dbReference type="Pfam" id="PF05649">
    <property type="entry name" value="Peptidase_M13_N"/>
    <property type="match status" value="1"/>
</dbReference>
<feature type="domain" description="Peptidase M13 N-terminal" evidence="10">
    <location>
        <begin position="60"/>
        <end position="434"/>
    </location>
</feature>
<dbReference type="InterPro" id="IPR008753">
    <property type="entry name" value="Peptidase_M13_N"/>
</dbReference>
<evidence type="ECO:0000313" key="12">
    <source>
        <dbReference type="Proteomes" id="UP000249842"/>
    </source>
</evidence>
<evidence type="ECO:0000259" key="9">
    <source>
        <dbReference type="Pfam" id="PF01431"/>
    </source>
</evidence>
<feature type="chain" id="PRO_5016327381" evidence="8">
    <location>
        <begin position="23"/>
        <end position="690"/>
    </location>
</feature>
<dbReference type="GO" id="GO:0016485">
    <property type="term" value="P:protein processing"/>
    <property type="evidence" value="ECO:0007669"/>
    <property type="project" value="TreeGrafter"/>
</dbReference>
<dbReference type="OrthoDB" id="9775677at2"/>
<keyword evidence="7" id="KW-0482">Metalloprotease</keyword>
<feature type="signal peptide" evidence="8">
    <location>
        <begin position="1"/>
        <end position="22"/>
    </location>
</feature>
<evidence type="ECO:0000256" key="4">
    <source>
        <dbReference type="ARBA" id="ARBA00022723"/>
    </source>
</evidence>
<keyword evidence="6" id="KW-0862">Zinc</keyword>
<comment type="caution">
    <text evidence="11">The sequence shown here is derived from an EMBL/GenBank/DDBJ whole genome shotgun (WGS) entry which is preliminary data.</text>
</comment>
<evidence type="ECO:0000256" key="2">
    <source>
        <dbReference type="ARBA" id="ARBA00007357"/>
    </source>
</evidence>
<accession>A0A328B1X6</accession>
<keyword evidence="12" id="KW-1185">Reference proteome</keyword>
<organism evidence="11 12">
    <name type="scientific">Phenylobacterium hankyongense</name>
    <dbReference type="NCBI Taxonomy" id="1813876"/>
    <lineage>
        <taxon>Bacteria</taxon>
        <taxon>Pseudomonadati</taxon>
        <taxon>Pseudomonadota</taxon>
        <taxon>Alphaproteobacteria</taxon>
        <taxon>Caulobacterales</taxon>
        <taxon>Caulobacteraceae</taxon>
        <taxon>Phenylobacterium</taxon>
    </lineage>
</organism>
<name>A0A328B1X6_9CAUL</name>
<evidence type="ECO:0000256" key="3">
    <source>
        <dbReference type="ARBA" id="ARBA00022670"/>
    </source>
</evidence>
<dbReference type="InterPro" id="IPR042089">
    <property type="entry name" value="Peptidase_M13_dom_2"/>
</dbReference>
<evidence type="ECO:0000256" key="8">
    <source>
        <dbReference type="SAM" id="SignalP"/>
    </source>
</evidence>
<dbReference type="PANTHER" id="PTHR11733:SF167">
    <property type="entry name" value="FI17812P1-RELATED"/>
    <property type="match status" value="1"/>
</dbReference>
<dbReference type="InterPro" id="IPR024079">
    <property type="entry name" value="MetalloPept_cat_dom_sf"/>
</dbReference>
<protein>
    <submittedName>
        <fullName evidence="11">Peptidase M13</fullName>
    </submittedName>
</protein>
<comment type="similarity">
    <text evidence="2">Belongs to the peptidase M13 family.</text>
</comment>
<dbReference type="Pfam" id="PF01431">
    <property type="entry name" value="Peptidase_M13"/>
    <property type="match status" value="1"/>
</dbReference>
<dbReference type="PRINTS" id="PR00786">
    <property type="entry name" value="NEPRILYSIN"/>
</dbReference>
<comment type="cofactor">
    <cofactor evidence="1">
        <name>Zn(2+)</name>
        <dbReference type="ChEBI" id="CHEBI:29105"/>
    </cofactor>
</comment>
<sequence length="690" mass="75151">MKTLWLGAAAAAALLAALPATAQPAAPSATAVGGAGDLSKAPRMGTWGFDLSGRDPSVVPGQDFFQYANGGFMKSLDIPADRTRYGAFDKLNELSQNRMRAVVDKAAADKAAAGERAQVGALYRSFMDEAKVQALGAKPMGPELAAIKAAKTRADIARLMGRTQHAFGGSFFSTMISEDAKDPEHYAVYVGQAGLGLPDRDYYLEAGFAPQKAKYEQYVAKMLTLAGWPNPQANAKAIVALETEIAQASWTRAERRDDDKMYNAYATAKVAELAPGFDWAAFMAGAGLTKVDHVVVQENTAFPKIAAIYAKTPIDTLKAWEAFTLVDQAAPYLSKAFDEAHWDFRNKTLSGQQAQQPRWKRGVVLVDGQVGEALGKLYVDAYFPPESKAKMLSLVGDIRTAMQARIQKLEWMSPATKAKAQEKLAAFRVKIGYPDKWRDYSGLSLKDGDLYGNVERAVAFDWNFRVGRLGGPVDKGEWGMTPPTINAYYNPTGNEIVFPAAILQPPFFDPDGDAAINYGGIGGVIGHEMTHGFDDQGRRYDGAGKLTDWWTPQDAARFQAEAVKLGKEYSAFEVLPGAKINGDLTMGENIADLGGLLLALDAYHTSLHGQPAPVIDGLTGDQRVFLGWAQVWRAKTRDDRLRQQLVSDPHSPERARVDVPMRNIDAFYEAFGVKPGDAMYVAPADRVRIW</sequence>
<dbReference type="GO" id="GO:0004222">
    <property type="term" value="F:metalloendopeptidase activity"/>
    <property type="evidence" value="ECO:0007669"/>
    <property type="project" value="InterPro"/>
</dbReference>
<evidence type="ECO:0000313" key="11">
    <source>
        <dbReference type="EMBL" id="RAK59834.1"/>
    </source>
</evidence>
<dbReference type="GO" id="GO:0046872">
    <property type="term" value="F:metal ion binding"/>
    <property type="evidence" value="ECO:0007669"/>
    <property type="project" value="UniProtKB-KW"/>
</dbReference>
<dbReference type="CDD" id="cd08662">
    <property type="entry name" value="M13"/>
    <property type="match status" value="1"/>
</dbReference>
<keyword evidence="5" id="KW-0378">Hydrolase</keyword>
<dbReference type="PANTHER" id="PTHR11733">
    <property type="entry name" value="ZINC METALLOPROTEASE FAMILY M13 NEPRILYSIN-RELATED"/>
    <property type="match status" value="1"/>
</dbReference>
<keyword evidence="4" id="KW-0479">Metal-binding</keyword>
<dbReference type="AlphaFoldDB" id="A0A328B1X6"/>
<dbReference type="GO" id="GO:0005886">
    <property type="term" value="C:plasma membrane"/>
    <property type="evidence" value="ECO:0007669"/>
    <property type="project" value="TreeGrafter"/>
</dbReference>